<name>F8Q4Q0_SERL3</name>
<dbReference type="HOGENOM" id="CLU_203412_0_0_1"/>
<evidence type="ECO:0000313" key="2">
    <source>
        <dbReference type="Proteomes" id="UP000008063"/>
    </source>
</evidence>
<dbReference type="EMBL" id="GL945483">
    <property type="protein sequence ID" value="EGN96527.1"/>
    <property type="molecule type" value="Genomic_DNA"/>
</dbReference>
<dbReference type="InParanoid" id="F8Q4Q0"/>
<dbReference type="Proteomes" id="UP000008063">
    <property type="component" value="Unassembled WGS sequence"/>
</dbReference>
<sequence>MNGEGTVMVALVYRDYIFHSLGICQMRANPVLEYYTEREYTGALKTAAIMHNMLN</sequence>
<accession>F8Q4Q0</accession>
<proteinExistence type="predicted"/>
<protein>
    <submittedName>
        <fullName evidence="1">Uncharacterized protein</fullName>
    </submittedName>
</protein>
<gene>
    <name evidence="1" type="ORF">SERLA73DRAFT_140147</name>
</gene>
<evidence type="ECO:0000313" key="1">
    <source>
        <dbReference type="EMBL" id="EGN96527.1"/>
    </source>
</evidence>
<dbReference type="AlphaFoldDB" id="F8Q4Q0"/>
<organism evidence="2">
    <name type="scientific">Serpula lacrymans var. lacrymans (strain S7.3)</name>
    <name type="common">Dry rot fungus</name>
    <dbReference type="NCBI Taxonomy" id="936435"/>
    <lineage>
        <taxon>Eukaryota</taxon>
        <taxon>Fungi</taxon>
        <taxon>Dikarya</taxon>
        <taxon>Basidiomycota</taxon>
        <taxon>Agaricomycotina</taxon>
        <taxon>Agaricomycetes</taxon>
        <taxon>Agaricomycetidae</taxon>
        <taxon>Boletales</taxon>
        <taxon>Coniophorineae</taxon>
        <taxon>Serpulaceae</taxon>
        <taxon>Serpula</taxon>
    </lineage>
</organism>
<keyword evidence="2" id="KW-1185">Reference proteome</keyword>
<reference evidence="2" key="1">
    <citation type="journal article" date="2011" name="Science">
        <title>The plant cell wall-decomposing machinery underlies the functional diversity of forest fungi.</title>
        <authorList>
            <person name="Eastwood D.C."/>
            <person name="Floudas D."/>
            <person name="Binder M."/>
            <person name="Majcherczyk A."/>
            <person name="Schneider P."/>
            <person name="Aerts A."/>
            <person name="Asiegbu F.O."/>
            <person name="Baker S.E."/>
            <person name="Barry K."/>
            <person name="Bendiksby M."/>
            <person name="Blumentritt M."/>
            <person name="Coutinho P.M."/>
            <person name="Cullen D."/>
            <person name="de Vries R.P."/>
            <person name="Gathman A."/>
            <person name="Goodell B."/>
            <person name="Henrissat B."/>
            <person name="Ihrmark K."/>
            <person name="Kauserud H."/>
            <person name="Kohler A."/>
            <person name="LaButti K."/>
            <person name="Lapidus A."/>
            <person name="Lavin J.L."/>
            <person name="Lee Y.-H."/>
            <person name="Lindquist E."/>
            <person name="Lilly W."/>
            <person name="Lucas S."/>
            <person name="Morin E."/>
            <person name="Murat C."/>
            <person name="Oguiza J.A."/>
            <person name="Park J."/>
            <person name="Pisabarro A.G."/>
            <person name="Riley R."/>
            <person name="Rosling A."/>
            <person name="Salamov A."/>
            <person name="Schmidt O."/>
            <person name="Schmutz J."/>
            <person name="Skrede I."/>
            <person name="Stenlid J."/>
            <person name="Wiebenga A."/>
            <person name="Xie X."/>
            <person name="Kuees U."/>
            <person name="Hibbett D.S."/>
            <person name="Hoffmeister D."/>
            <person name="Hoegberg N."/>
            <person name="Martin F."/>
            <person name="Grigoriev I.V."/>
            <person name="Watkinson S.C."/>
        </authorList>
    </citation>
    <scope>NUCLEOTIDE SEQUENCE [LARGE SCALE GENOMIC DNA]</scope>
    <source>
        <strain evidence="2">strain S7.3</strain>
    </source>
</reference>